<reference evidence="2" key="1">
    <citation type="submission" date="2017-11" db="EMBL/GenBank/DDBJ databases">
        <authorList>
            <person name="Lima N.C."/>
            <person name="Parody-Merino A.M."/>
            <person name="Battley P.F."/>
            <person name="Fidler A.E."/>
            <person name="Prosdocimi F."/>
        </authorList>
    </citation>
    <scope>NUCLEOTIDE SEQUENCE [LARGE SCALE GENOMIC DNA]</scope>
</reference>
<name>A0A2I0UF23_LIMLA</name>
<dbReference type="AlphaFoldDB" id="A0A2I0UF23"/>
<gene>
    <name evidence="1" type="ORF">llap_5081</name>
</gene>
<accession>A0A2I0UF23</accession>
<dbReference type="Proteomes" id="UP000233556">
    <property type="component" value="Unassembled WGS sequence"/>
</dbReference>
<evidence type="ECO:0000313" key="2">
    <source>
        <dbReference type="Proteomes" id="UP000233556"/>
    </source>
</evidence>
<sequence length="80" mass="9034">MMMMMMDLTFNIEPGHKAIKQNSMTIRLKKSFKDGQSGSNHDTLFLVTLQDTDPKQAQGSPRLAQQKIVFQVVLLSLQPV</sequence>
<reference evidence="2" key="2">
    <citation type="submission" date="2017-12" db="EMBL/GenBank/DDBJ databases">
        <title>Genome sequence of the Bar-tailed Godwit (Limosa lapponica baueri).</title>
        <authorList>
            <person name="Lima N.C.B."/>
            <person name="Parody-Merino A.M."/>
            <person name="Battley P.F."/>
            <person name="Fidler A.E."/>
            <person name="Prosdocimi F."/>
        </authorList>
    </citation>
    <scope>NUCLEOTIDE SEQUENCE [LARGE SCALE GENOMIC DNA]</scope>
</reference>
<evidence type="ECO:0000313" key="1">
    <source>
        <dbReference type="EMBL" id="PKU44645.1"/>
    </source>
</evidence>
<proteinExistence type="predicted"/>
<organism evidence="1 2">
    <name type="scientific">Limosa lapponica baueri</name>
    <dbReference type="NCBI Taxonomy" id="1758121"/>
    <lineage>
        <taxon>Eukaryota</taxon>
        <taxon>Metazoa</taxon>
        <taxon>Chordata</taxon>
        <taxon>Craniata</taxon>
        <taxon>Vertebrata</taxon>
        <taxon>Euteleostomi</taxon>
        <taxon>Archelosauria</taxon>
        <taxon>Archosauria</taxon>
        <taxon>Dinosauria</taxon>
        <taxon>Saurischia</taxon>
        <taxon>Theropoda</taxon>
        <taxon>Coelurosauria</taxon>
        <taxon>Aves</taxon>
        <taxon>Neognathae</taxon>
        <taxon>Neoaves</taxon>
        <taxon>Charadriiformes</taxon>
        <taxon>Scolopacidae</taxon>
        <taxon>Limosa</taxon>
    </lineage>
</organism>
<protein>
    <submittedName>
        <fullName evidence="1">Uncharacterized protein</fullName>
    </submittedName>
</protein>
<dbReference type="EMBL" id="KZ505814">
    <property type="protein sequence ID" value="PKU44645.1"/>
    <property type="molecule type" value="Genomic_DNA"/>
</dbReference>
<keyword evidence="2" id="KW-1185">Reference proteome</keyword>